<dbReference type="GO" id="GO:0005524">
    <property type="term" value="F:ATP binding"/>
    <property type="evidence" value="ECO:0007669"/>
    <property type="project" value="UniProtKB-UniRule"/>
</dbReference>
<dbReference type="GO" id="GO:0007166">
    <property type="term" value="P:cell surface receptor signaling pathway"/>
    <property type="evidence" value="ECO:0007669"/>
    <property type="project" value="InterPro"/>
</dbReference>
<evidence type="ECO:0000256" key="6">
    <source>
        <dbReference type="ARBA" id="ARBA00022692"/>
    </source>
</evidence>
<evidence type="ECO:0000256" key="1">
    <source>
        <dbReference type="ARBA" id="ARBA00004479"/>
    </source>
</evidence>
<dbReference type="InterPro" id="IPR045274">
    <property type="entry name" value="WAK-like"/>
</dbReference>
<dbReference type="PROSITE" id="PS50011">
    <property type="entry name" value="PROTEIN_KINASE_DOM"/>
    <property type="match status" value="1"/>
</dbReference>
<dbReference type="Pfam" id="PF07714">
    <property type="entry name" value="PK_Tyr_Ser-Thr"/>
    <property type="match status" value="1"/>
</dbReference>
<dbReference type="InterPro" id="IPR000719">
    <property type="entry name" value="Prot_kinase_dom"/>
</dbReference>
<sequence>MTMVMVMMVCLTAANVARGQPKPGCSGSCGNLTNIPYPFGTSLECSFDETFVISCNDTTYQNGGHHKQAYFPNSFIPITNISLRDHELRVSGPIARDCYYADNEEYDRHAEVVMQTNSKFPVSSKRNVLVAIGCEAIGAIESPINYDALLNNANLSSSSVGRMRAGCLSLCSRVEEVKNGTCSGAGCCQISIADGVIDYSLMAENLFNHSDFNPCDYSFVVEVGAYRFSSLDLVDLQKRESFPVVLDWAVGNYQSCEQVNDSSSTACQSRHSECYNSTNGPGYRCKCLEGFQGNPYLVDGCQDINECEIRNLCVSQATCHNNVGGVECHCPKGHIGDGLTSGRGCILKDDKYLRFAIPMGFCLCLLAGLIGGLWIYWGLKRRRFMKLKEKFFRQNGGLLLQQQLSDHKGSIEMIKIFTAEELKRATKNYDESMVLGQGSFGTVYKGTLLDNKVVAIKKSKVCDKNQIETFINEMIVLSRVNHRNVVKLLGCCLETEVPLLVYEFITNGTLYSHIHDRSQDSCSALSWQMRLKIATEIAGALAYLHSETCIPIIHRDVKTANILLDEDYIAKMSDFGTSRLIPVDETQLITLVRGTFGYLDPEYSQSSQLTEKSDVYSFGVVLVELLTAKQVISFARPERERNLAIYFVSQMNANRLLEILDDQVPLNEEIIEQLREVADLASKCLRMRGEERPAMKDVTAELERIMNNLVN</sequence>
<dbReference type="InterPro" id="IPR000742">
    <property type="entry name" value="EGF"/>
</dbReference>
<dbReference type="SMART" id="SM00179">
    <property type="entry name" value="EGF_CA"/>
    <property type="match status" value="2"/>
</dbReference>
<dbReference type="PROSITE" id="PS00108">
    <property type="entry name" value="PROTEIN_KINASE_ST"/>
    <property type="match status" value="1"/>
</dbReference>
<dbReference type="Gene3D" id="3.30.200.20">
    <property type="entry name" value="Phosphorylase Kinase, domain 1"/>
    <property type="match status" value="1"/>
</dbReference>
<comment type="catalytic activity">
    <reaction evidence="16">
        <text>L-threonyl-[protein] + ATP = O-phospho-L-threonyl-[protein] + ADP + H(+)</text>
        <dbReference type="Rhea" id="RHEA:46608"/>
        <dbReference type="Rhea" id="RHEA-COMP:11060"/>
        <dbReference type="Rhea" id="RHEA-COMP:11605"/>
        <dbReference type="ChEBI" id="CHEBI:15378"/>
        <dbReference type="ChEBI" id="CHEBI:30013"/>
        <dbReference type="ChEBI" id="CHEBI:30616"/>
        <dbReference type="ChEBI" id="CHEBI:61977"/>
        <dbReference type="ChEBI" id="CHEBI:456216"/>
    </reaction>
</comment>
<reference evidence="25" key="1">
    <citation type="journal article" date="2020" name="Plant J.">
        <title>Transposons played a major role in the diversification between the closely related almond and peach genomes: results from the almond genome sequence.</title>
        <authorList>
            <person name="Alioto T."/>
            <person name="Alexiou K.G."/>
            <person name="Bardil A."/>
            <person name="Barteri F."/>
            <person name="Castanera R."/>
            <person name="Cruz F."/>
            <person name="Dhingra A."/>
            <person name="Duval H."/>
            <person name="Fernandez I Marti A."/>
            <person name="Frias L."/>
            <person name="Galan B."/>
            <person name="Garcia J.L."/>
            <person name="Howad W."/>
            <person name="Gomez-Garrido J."/>
            <person name="Gut M."/>
            <person name="Julca I."/>
            <person name="Morata J."/>
            <person name="Puigdomenech P."/>
            <person name="Ribeca P."/>
            <person name="Rubio Cabetas M.J."/>
            <person name="Vlasova A."/>
            <person name="Wirthensohn M."/>
            <person name="Garcia-Mas J."/>
            <person name="Gabaldon T."/>
            <person name="Casacuberta J.M."/>
            <person name="Arus P."/>
        </authorList>
    </citation>
    <scope>NUCLEOTIDE SEQUENCE [LARGE SCALE GENOMIC DNA]</scope>
    <source>
        <strain evidence="25">cv. Texas</strain>
    </source>
</reference>
<evidence type="ECO:0000256" key="4">
    <source>
        <dbReference type="ARBA" id="ARBA00022553"/>
    </source>
</evidence>
<proteinExistence type="predicted"/>
<dbReference type="PANTHER" id="PTHR27005">
    <property type="entry name" value="WALL-ASSOCIATED RECEPTOR KINASE-LIKE 21"/>
    <property type="match status" value="1"/>
</dbReference>
<dbReference type="InterPro" id="IPR011009">
    <property type="entry name" value="Kinase-like_dom_sf"/>
</dbReference>
<evidence type="ECO:0000256" key="7">
    <source>
        <dbReference type="ARBA" id="ARBA00022729"/>
    </source>
</evidence>
<evidence type="ECO:0000256" key="12">
    <source>
        <dbReference type="ARBA" id="ARBA00022989"/>
    </source>
</evidence>
<dbReference type="InterPro" id="IPR008271">
    <property type="entry name" value="Ser/Thr_kinase_AS"/>
</dbReference>
<dbReference type="EMBL" id="CABIKO010000006">
    <property type="protein sequence ID" value="VVA13082.1"/>
    <property type="molecule type" value="Genomic_DNA"/>
</dbReference>
<feature type="binding site" evidence="19">
    <location>
        <position position="458"/>
    </location>
    <ligand>
        <name>ATP</name>
        <dbReference type="ChEBI" id="CHEBI:30616"/>
    </ligand>
</feature>
<dbReference type="Gene3D" id="1.10.510.10">
    <property type="entry name" value="Transferase(Phosphotransferase) domain 1"/>
    <property type="match status" value="1"/>
</dbReference>
<comment type="caution">
    <text evidence="18">Lacks conserved residue(s) required for the propagation of feature annotation.</text>
</comment>
<dbReference type="Gene3D" id="2.10.25.10">
    <property type="entry name" value="Laminin"/>
    <property type="match status" value="1"/>
</dbReference>
<evidence type="ECO:0000256" key="15">
    <source>
        <dbReference type="ARBA" id="ARBA00047558"/>
    </source>
</evidence>
<feature type="transmembrane region" description="Helical" evidence="20">
    <location>
        <begin position="355"/>
        <end position="379"/>
    </location>
</feature>
<dbReference type="CDD" id="cd14066">
    <property type="entry name" value="STKc_IRAK"/>
    <property type="match status" value="1"/>
</dbReference>
<dbReference type="GO" id="GO:0005886">
    <property type="term" value="C:plasma membrane"/>
    <property type="evidence" value="ECO:0007669"/>
    <property type="project" value="TreeGrafter"/>
</dbReference>
<dbReference type="InterPro" id="IPR001245">
    <property type="entry name" value="Ser-Thr/Tyr_kinase_cat_dom"/>
</dbReference>
<comment type="function">
    <text evidence="17">Serine/threonine-protein kinase that may function as a signaling receptor of extracellular matrix component. Binding to pectin may have significance in the control of cell expansion, morphogenesis and development.</text>
</comment>
<dbReference type="Pfam" id="PF07645">
    <property type="entry name" value="EGF_CA"/>
    <property type="match status" value="1"/>
</dbReference>
<evidence type="ECO:0000256" key="8">
    <source>
        <dbReference type="ARBA" id="ARBA00022737"/>
    </source>
</evidence>
<dbReference type="OMA" id="CQISIAD"/>
<dbReference type="SUPFAM" id="SSF56112">
    <property type="entry name" value="Protein kinase-like (PK-like)"/>
    <property type="match status" value="1"/>
</dbReference>
<gene>
    <name evidence="24" type="ORF">ALMOND_2B025321</name>
</gene>
<feature type="domain" description="Protein kinase" evidence="22">
    <location>
        <begin position="429"/>
        <end position="705"/>
    </location>
</feature>
<dbReference type="InterPro" id="IPR017441">
    <property type="entry name" value="Protein_kinase_ATP_BS"/>
</dbReference>
<dbReference type="InParanoid" id="A0A5E4EC78"/>
<keyword evidence="3 18" id="KW-0245">EGF-like domain</keyword>
<dbReference type="Gramene" id="VVA13082">
    <property type="protein sequence ID" value="VVA13082"/>
    <property type="gene ID" value="Prudul26B025321"/>
</dbReference>
<dbReference type="GO" id="GO:0005509">
    <property type="term" value="F:calcium ion binding"/>
    <property type="evidence" value="ECO:0007669"/>
    <property type="project" value="InterPro"/>
</dbReference>
<evidence type="ECO:0000256" key="13">
    <source>
        <dbReference type="ARBA" id="ARBA00023136"/>
    </source>
</evidence>
<protein>
    <submittedName>
        <fullName evidence="24">PREDICTED: wall-associated</fullName>
    </submittedName>
</protein>
<evidence type="ECO:0000313" key="24">
    <source>
        <dbReference type="EMBL" id="VVA13082.1"/>
    </source>
</evidence>
<keyword evidence="5" id="KW-0808">Transferase</keyword>
<feature type="domain" description="EGF-like" evidence="23">
    <location>
        <begin position="252"/>
        <end position="302"/>
    </location>
</feature>
<comment type="subcellular location">
    <subcellularLocation>
        <location evidence="1">Membrane</location>
        <topology evidence="1">Single-pass type I membrane protein</topology>
    </subcellularLocation>
</comment>
<evidence type="ECO:0000256" key="2">
    <source>
        <dbReference type="ARBA" id="ARBA00022527"/>
    </source>
</evidence>
<evidence type="ECO:0000313" key="25">
    <source>
        <dbReference type="Proteomes" id="UP000327085"/>
    </source>
</evidence>
<evidence type="ECO:0000256" key="20">
    <source>
        <dbReference type="SAM" id="Phobius"/>
    </source>
</evidence>
<dbReference type="FunFam" id="3.30.200.20:FF:000043">
    <property type="entry name" value="Wall-associated receptor kinase 2"/>
    <property type="match status" value="1"/>
</dbReference>
<keyword evidence="9 19" id="KW-0547">Nucleotide-binding</keyword>
<evidence type="ECO:0000256" key="9">
    <source>
        <dbReference type="ARBA" id="ARBA00022741"/>
    </source>
</evidence>
<dbReference type="SMART" id="SM00181">
    <property type="entry name" value="EGF"/>
    <property type="match status" value="2"/>
</dbReference>
<keyword evidence="10" id="KW-0418">Kinase</keyword>
<comment type="catalytic activity">
    <reaction evidence="15">
        <text>L-seryl-[protein] + ATP = O-phospho-L-seryl-[protein] + ADP + H(+)</text>
        <dbReference type="Rhea" id="RHEA:17989"/>
        <dbReference type="Rhea" id="RHEA-COMP:9863"/>
        <dbReference type="Rhea" id="RHEA-COMP:11604"/>
        <dbReference type="ChEBI" id="CHEBI:15378"/>
        <dbReference type="ChEBI" id="CHEBI:29999"/>
        <dbReference type="ChEBI" id="CHEBI:30616"/>
        <dbReference type="ChEBI" id="CHEBI:83421"/>
        <dbReference type="ChEBI" id="CHEBI:456216"/>
    </reaction>
</comment>
<evidence type="ECO:0000256" key="17">
    <source>
        <dbReference type="ARBA" id="ARBA00058961"/>
    </source>
</evidence>
<keyword evidence="14" id="KW-1015">Disulfide bond</keyword>
<keyword evidence="4" id="KW-0597">Phosphoprotein</keyword>
<dbReference type="SUPFAM" id="SSF57196">
    <property type="entry name" value="EGF/Laminin"/>
    <property type="match status" value="1"/>
</dbReference>
<dbReference type="Proteomes" id="UP000327085">
    <property type="component" value="Chromosome 6"/>
</dbReference>
<dbReference type="GO" id="GO:0004674">
    <property type="term" value="F:protein serine/threonine kinase activity"/>
    <property type="evidence" value="ECO:0007669"/>
    <property type="project" value="UniProtKB-KW"/>
</dbReference>
<evidence type="ECO:0000256" key="19">
    <source>
        <dbReference type="PROSITE-ProRule" id="PRU10141"/>
    </source>
</evidence>
<evidence type="ECO:0000256" key="3">
    <source>
        <dbReference type="ARBA" id="ARBA00022536"/>
    </source>
</evidence>
<keyword evidence="13 20" id="KW-0472">Membrane</keyword>
<dbReference type="SMART" id="SM00220">
    <property type="entry name" value="S_TKc"/>
    <property type="match status" value="1"/>
</dbReference>
<dbReference type="InterPro" id="IPR001881">
    <property type="entry name" value="EGF-like_Ca-bd_dom"/>
</dbReference>
<evidence type="ECO:0000259" key="23">
    <source>
        <dbReference type="PROSITE" id="PS50026"/>
    </source>
</evidence>
<feature type="chain" id="PRO_5022688805" evidence="21">
    <location>
        <begin position="20"/>
        <end position="711"/>
    </location>
</feature>
<evidence type="ECO:0000259" key="22">
    <source>
        <dbReference type="PROSITE" id="PS50011"/>
    </source>
</evidence>
<keyword evidence="2" id="KW-0723">Serine/threonine-protein kinase</keyword>
<dbReference type="FunFam" id="2.10.25.10:FF:000038">
    <property type="entry name" value="Fibrillin 2"/>
    <property type="match status" value="1"/>
</dbReference>
<dbReference type="PANTHER" id="PTHR27005:SF283">
    <property type="entry name" value="OS02G0633066 PROTEIN"/>
    <property type="match status" value="1"/>
</dbReference>
<dbReference type="InterPro" id="IPR049883">
    <property type="entry name" value="NOTCH1_EGF-like"/>
</dbReference>
<evidence type="ECO:0000256" key="5">
    <source>
        <dbReference type="ARBA" id="ARBA00022679"/>
    </source>
</evidence>
<name>A0A5E4EC78_PRUDU</name>
<evidence type="ECO:0000256" key="10">
    <source>
        <dbReference type="ARBA" id="ARBA00022777"/>
    </source>
</evidence>
<evidence type="ECO:0000256" key="11">
    <source>
        <dbReference type="ARBA" id="ARBA00022840"/>
    </source>
</evidence>
<dbReference type="FunFam" id="1.10.510.10:FF:000084">
    <property type="entry name" value="Wall-associated receptor kinase 2"/>
    <property type="match status" value="1"/>
</dbReference>
<dbReference type="AlphaFoldDB" id="A0A5E4EC78"/>
<evidence type="ECO:0000256" key="14">
    <source>
        <dbReference type="ARBA" id="ARBA00023157"/>
    </source>
</evidence>
<keyword evidence="8" id="KW-0677">Repeat</keyword>
<dbReference type="PROSITE" id="PS00107">
    <property type="entry name" value="PROTEIN_KINASE_ATP"/>
    <property type="match status" value="1"/>
</dbReference>
<keyword evidence="12 20" id="KW-1133">Transmembrane helix</keyword>
<organism evidence="24 25">
    <name type="scientific">Prunus dulcis</name>
    <name type="common">Almond</name>
    <name type="synonym">Amygdalus dulcis</name>
    <dbReference type="NCBI Taxonomy" id="3755"/>
    <lineage>
        <taxon>Eukaryota</taxon>
        <taxon>Viridiplantae</taxon>
        <taxon>Streptophyta</taxon>
        <taxon>Embryophyta</taxon>
        <taxon>Tracheophyta</taxon>
        <taxon>Spermatophyta</taxon>
        <taxon>Magnoliopsida</taxon>
        <taxon>eudicotyledons</taxon>
        <taxon>Gunneridae</taxon>
        <taxon>Pentapetalae</taxon>
        <taxon>rosids</taxon>
        <taxon>fabids</taxon>
        <taxon>Rosales</taxon>
        <taxon>Rosaceae</taxon>
        <taxon>Amygdaloideae</taxon>
        <taxon>Amygdaleae</taxon>
        <taxon>Prunus</taxon>
    </lineage>
</organism>
<feature type="signal peptide" evidence="21">
    <location>
        <begin position="1"/>
        <end position="19"/>
    </location>
</feature>
<dbReference type="CDD" id="cd00054">
    <property type="entry name" value="EGF_CA"/>
    <property type="match status" value="1"/>
</dbReference>
<dbReference type="PROSITE" id="PS50026">
    <property type="entry name" value="EGF_3"/>
    <property type="match status" value="2"/>
</dbReference>
<evidence type="ECO:0000256" key="18">
    <source>
        <dbReference type="PROSITE-ProRule" id="PRU00076"/>
    </source>
</evidence>
<evidence type="ECO:0000256" key="21">
    <source>
        <dbReference type="SAM" id="SignalP"/>
    </source>
</evidence>
<evidence type="ECO:0000256" key="16">
    <source>
        <dbReference type="ARBA" id="ARBA00047951"/>
    </source>
</evidence>
<keyword evidence="6 20" id="KW-0812">Transmembrane</keyword>
<keyword evidence="7 21" id="KW-0732">Signal</keyword>
<feature type="domain" description="EGF-like" evidence="23">
    <location>
        <begin position="303"/>
        <end position="340"/>
    </location>
</feature>
<keyword evidence="11 19" id="KW-0067">ATP-binding</keyword>
<accession>A0A5E4EC78</accession>